<reference evidence="3" key="1">
    <citation type="journal article" date="2002" name="Science">
        <title>The draft genome of Ciona intestinalis: insights into chordate and vertebrate origins.</title>
        <authorList>
            <person name="Dehal P."/>
            <person name="Satou Y."/>
            <person name="Campbell R.K."/>
            <person name="Chapman J."/>
            <person name="Degnan B."/>
            <person name="De Tomaso A."/>
            <person name="Davidson B."/>
            <person name="Di Gregorio A."/>
            <person name="Gelpke M."/>
            <person name="Goodstein D.M."/>
            <person name="Harafuji N."/>
            <person name="Hastings K.E."/>
            <person name="Ho I."/>
            <person name="Hotta K."/>
            <person name="Huang W."/>
            <person name="Kawashima T."/>
            <person name="Lemaire P."/>
            <person name="Martinez D."/>
            <person name="Meinertzhagen I.A."/>
            <person name="Necula S."/>
            <person name="Nonaka M."/>
            <person name="Putnam N."/>
            <person name="Rash S."/>
            <person name="Saiga H."/>
            <person name="Satake M."/>
            <person name="Terry A."/>
            <person name="Yamada L."/>
            <person name="Wang H.G."/>
            <person name="Awazu S."/>
            <person name="Azumi K."/>
            <person name="Boore J."/>
            <person name="Branno M."/>
            <person name="Chin-Bow S."/>
            <person name="DeSantis R."/>
            <person name="Doyle S."/>
            <person name="Francino P."/>
            <person name="Keys D.N."/>
            <person name="Haga S."/>
            <person name="Hayashi H."/>
            <person name="Hino K."/>
            <person name="Imai K.S."/>
            <person name="Inaba K."/>
            <person name="Kano S."/>
            <person name="Kobayashi K."/>
            <person name="Kobayashi M."/>
            <person name="Lee B.I."/>
            <person name="Makabe K.W."/>
            <person name="Manohar C."/>
            <person name="Matassi G."/>
            <person name="Medina M."/>
            <person name="Mochizuki Y."/>
            <person name="Mount S."/>
            <person name="Morishita T."/>
            <person name="Miura S."/>
            <person name="Nakayama A."/>
            <person name="Nishizaka S."/>
            <person name="Nomoto H."/>
            <person name="Ohta F."/>
            <person name="Oishi K."/>
            <person name="Rigoutsos I."/>
            <person name="Sano M."/>
            <person name="Sasaki A."/>
            <person name="Sasakura Y."/>
            <person name="Shoguchi E."/>
            <person name="Shin-i T."/>
            <person name="Spagnuolo A."/>
            <person name="Stainier D."/>
            <person name="Suzuki M.M."/>
            <person name="Tassy O."/>
            <person name="Takatori N."/>
            <person name="Tokuoka M."/>
            <person name="Yagi K."/>
            <person name="Yoshizaki F."/>
            <person name="Wada S."/>
            <person name="Zhang C."/>
            <person name="Hyatt P.D."/>
            <person name="Larimer F."/>
            <person name="Detter C."/>
            <person name="Doggett N."/>
            <person name="Glavina T."/>
            <person name="Hawkins T."/>
            <person name="Richardson P."/>
            <person name="Lucas S."/>
            <person name="Kohara Y."/>
            <person name="Levine M."/>
            <person name="Satoh N."/>
            <person name="Rokhsar D.S."/>
        </authorList>
    </citation>
    <scope>NUCLEOTIDE SEQUENCE [LARGE SCALE GENOMIC DNA]</scope>
</reference>
<reference evidence="2" key="2">
    <citation type="journal article" date="2008" name="Genome Biol.">
        <title>Improved genome assembly and evidence-based global gene model set for the chordate Ciona intestinalis: new insight into intron and operon populations.</title>
        <authorList>
            <person name="Satou Y."/>
            <person name="Mineta K."/>
            <person name="Ogasawara M."/>
            <person name="Sasakura Y."/>
            <person name="Shoguchi E."/>
            <person name="Ueno K."/>
            <person name="Yamada L."/>
            <person name="Matsumoto J."/>
            <person name="Wasserscheid J."/>
            <person name="Dewar K."/>
            <person name="Wiley G.B."/>
            <person name="Macmil S.L."/>
            <person name="Roe B.A."/>
            <person name="Zeller R.W."/>
            <person name="Hastings K.E."/>
            <person name="Lemaire P."/>
            <person name="Lindquist E."/>
            <person name="Endo T."/>
            <person name="Hotta K."/>
            <person name="Inaba K."/>
        </authorList>
    </citation>
    <scope>NUCLEOTIDE SEQUENCE [LARGE SCALE GENOMIC DNA]</scope>
    <source>
        <strain evidence="2">wild type</strain>
    </source>
</reference>
<dbReference type="Ensembl" id="ENSCINT00000011264.3">
    <property type="protein sequence ID" value="ENSCINP00000011264.3"/>
    <property type="gene ID" value="ENSCING00000005454.3"/>
</dbReference>
<evidence type="ECO:0000256" key="1">
    <source>
        <dbReference type="SAM" id="MobiDB-lite"/>
    </source>
</evidence>
<dbReference type="InParanoid" id="F6UU67"/>
<dbReference type="HOGENOM" id="CLU_2183008_0_0_1"/>
<proteinExistence type="predicted"/>
<keyword evidence="3" id="KW-1185">Reference proteome</keyword>
<evidence type="ECO:0000313" key="2">
    <source>
        <dbReference type="Ensembl" id="ENSCINP00000011264.3"/>
    </source>
</evidence>
<gene>
    <name evidence="2" type="primary">LOC100187462</name>
</gene>
<dbReference type="GeneID" id="100187462"/>
<feature type="region of interest" description="Disordered" evidence="1">
    <location>
        <begin position="32"/>
        <end position="57"/>
    </location>
</feature>
<reference evidence="2" key="4">
    <citation type="submission" date="2025-09" db="UniProtKB">
        <authorList>
            <consortium name="Ensembl"/>
        </authorList>
    </citation>
    <scope>IDENTIFICATION</scope>
</reference>
<dbReference type="KEGG" id="cin:100187462"/>
<feature type="compositionally biased region" description="Low complexity" evidence="1">
    <location>
        <begin position="40"/>
        <end position="57"/>
    </location>
</feature>
<dbReference type="Proteomes" id="UP000008144">
    <property type="component" value="Chromosome 10"/>
</dbReference>
<name>F6UU67_CIOIN</name>
<organism evidence="2 3">
    <name type="scientific">Ciona intestinalis</name>
    <name type="common">Transparent sea squirt</name>
    <name type="synonym">Ascidia intestinalis</name>
    <dbReference type="NCBI Taxonomy" id="7719"/>
    <lineage>
        <taxon>Eukaryota</taxon>
        <taxon>Metazoa</taxon>
        <taxon>Chordata</taxon>
        <taxon>Tunicata</taxon>
        <taxon>Ascidiacea</taxon>
        <taxon>Phlebobranchia</taxon>
        <taxon>Cionidae</taxon>
        <taxon>Ciona</taxon>
    </lineage>
</organism>
<evidence type="ECO:0000313" key="3">
    <source>
        <dbReference type="Proteomes" id="UP000008144"/>
    </source>
</evidence>
<dbReference type="EMBL" id="EAAA01000580">
    <property type="status" value="NOT_ANNOTATED_CDS"/>
    <property type="molecule type" value="Genomic_DNA"/>
</dbReference>
<dbReference type="RefSeq" id="XP_002121945.1">
    <property type="nucleotide sequence ID" value="XM_002121909.5"/>
</dbReference>
<sequence>MDEDETTLQQRLASLLESINLLKTERDELKDKIGKQQLNSSSSYSTHSGSSRSSYTSFNIKDSCEDIRESIINTTKQLERSERLYRINVQGLENGVSLLQQQLEMAEHK</sequence>
<protein>
    <submittedName>
        <fullName evidence="2">Uncharacterized LOC100187462</fullName>
    </submittedName>
</protein>
<accession>F6UU67</accession>
<dbReference type="AlphaFoldDB" id="F6UU67"/>
<accession>A0A1W2W6Y6</accession>
<reference evidence="2" key="3">
    <citation type="submission" date="2025-08" db="UniProtKB">
        <authorList>
            <consortium name="Ensembl"/>
        </authorList>
    </citation>
    <scope>IDENTIFICATION</scope>
</reference>